<name>A0A699UFB9_TANCI</name>
<dbReference type="AlphaFoldDB" id="A0A699UFB9"/>
<gene>
    <name evidence="2" type="ORF">Tci_891985</name>
</gene>
<protein>
    <submittedName>
        <fullName evidence="2">Uncharacterized protein</fullName>
    </submittedName>
</protein>
<organism evidence="2">
    <name type="scientific">Tanacetum cinerariifolium</name>
    <name type="common">Dalmatian daisy</name>
    <name type="synonym">Chrysanthemum cinerariifolium</name>
    <dbReference type="NCBI Taxonomy" id="118510"/>
    <lineage>
        <taxon>Eukaryota</taxon>
        <taxon>Viridiplantae</taxon>
        <taxon>Streptophyta</taxon>
        <taxon>Embryophyta</taxon>
        <taxon>Tracheophyta</taxon>
        <taxon>Spermatophyta</taxon>
        <taxon>Magnoliopsida</taxon>
        <taxon>eudicotyledons</taxon>
        <taxon>Gunneridae</taxon>
        <taxon>Pentapetalae</taxon>
        <taxon>asterids</taxon>
        <taxon>campanulids</taxon>
        <taxon>Asterales</taxon>
        <taxon>Asteraceae</taxon>
        <taxon>Asteroideae</taxon>
        <taxon>Anthemideae</taxon>
        <taxon>Anthemidinae</taxon>
        <taxon>Tanacetum</taxon>
    </lineage>
</organism>
<proteinExistence type="predicted"/>
<reference evidence="2" key="1">
    <citation type="journal article" date="2019" name="Sci. Rep.">
        <title>Draft genome of Tanacetum cinerariifolium, the natural source of mosquito coil.</title>
        <authorList>
            <person name="Yamashiro T."/>
            <person name="Shiraishi A."/>
            <person name="Satake H."/>
            <person name="Nakayama K."/>
        </authorList>
    </citation>
    <scope>NUCLEOTIDE SEQUENCE</scope>
</reference>
<sequence>GARGPIKVRVDRVTHPVIADDIPEPAQEEGAVEVTYETLGYLVHRFRDQTVEIHVHRVQAIEGIQRDQEHRIVATGQHNTDMLERIKELERDNMRLRDMMDVASRRVT</sequence>
<accession>A0A699UFB9</accession>
<feature type="coiled-coil region" evidence="1">
    <location>
        <begin position="79"/>
        <end position="106"/>
    </location>
</feature>
<keyword evidence="1" id="KW-0175">Coiled coil</keyword>
<dbReference type="EMBL" id="BKCJ011318971">
    <property type="protein sequence ID" value="GFD20016.1"/>
    <property type="molecule type" value="Genomic_DNA"/>
</dbReference>
<evidence type="ECO:0000313" key="2">
    <source>
        <dbReference type="EMBL" id="GFD20016.1"/>
    </source>
</evidence>
<comment type="caution">
    <text evidence="2">The sequence shown here is derived from an EMBL/GenBank/DDBJ whole genome shotgun (WGS) entry which is preliminary data.</text>
</comment>
<evidence type="ECO:0000256" key="1">
    <source>
        <dbReference type="SAM" id="Coils"/>
    </source>
</evidence>
<feature type="non-terminal residue" evidence="2">
    <location>
        <position position="1"/>
    </location>
</feature>